<protein>
    <recommendedName>
        <fullName evidence="1">Siroheme decarboxylase NirL-like HTH domain-containing protein</fullName>
    </recommendedName>
</protein>
<proteinExistence type="predicted"/>
<dbReference type="Pfam" id="PF22451">
    <property type="entry name" value="NirdL-like_HTH"/>
    <property type="match status" value="1"/>
</dbReference>
<reference evidence="2 3" key="1">
    <citation type="submission" date="2020-08" db="EMBL/GenBank/DDBJ databases">
        <title>Genomic Encyclopedia of Type Strains, Phase IV (KMG-IV): sequencing the most valuable type-strain genomes for metagenomic binning, comparative biology and taxonomic classification.</title>
        <authorList>
            <person name="Goeker M."/>
        </authorList>
    </citation>
    <scope>NUCLEOTIDE SEQUENCE [LARGE SCALE GENOMIC DNA]</scope>
    <source>
        <strain evidence="2 3">DSM 23958</strain>
    </source>
</reference>
<feature type="domain" description="Siroheme decarboxylase NirL-like HTH" evidence="1">
    <location>
        <begin position="175"/>
        <end position="213"/>
    </location>
</feature>
<dbReference type="Proteomes" id="UP000554837">
    <property type="component" value="Unassembled WGS sequence"/>
</dbReference>
<dbReference type="AlphaFoldDB" id="A0A840S9A6"/>
<accession>A0A840S9A6</accession>
<evidence type="ECO:0000313" key="3">
    <source>
        <dbReference type="Proteomes" id="UP000554837"/>
    </source>
</evidence>
<keyword evidence="3" id="KW-1185">Reference proteome</keyword>
<sequence>MNSASLLHPAAGARPALAVAAPPSCCAGLLQTVLHGWRDRFPLHSSPFYVMSTRSGATPRELLAVCERLQRNGSLQPIRAQWGPHLRRARWRLGFAGAAARAPGLLAALAALPGCLRIEHGSADAPIWAELEALDEAGLRRQLAALPEPPTHQLLWQETPGAASDGPHADLALAALVERGLPLCAGPYERAAQQLGRSERQLLSTLRAWQRDGELAAMTLAPTATRSSGFGMLALWQSFTPSLEACATLRAQPGLQRLLISEAPPAWPWRFGLVLEAAEALASQQLGSLLMQAGITAAPELRMALRIERPRDAALLFAV</sequence>
<evidence type="ECO:0000313" key="2">
    <source>
        <dbReference type="EMBL" id="MBB5204990.1"/>
    </source>
</evidence>
<name>A0A840S9A6_9BURK</name>
<comment type="caution">
    <text evidence="2">The sequence shown here is derived from an EMBL/GenBank/DDBJ whole genome shotgun (WGS) entry which is preliminary data.</text>
</comment>
<organism evidence="2 3">
    <name type="scientific">Inhella inkyongensis</name>
    <dbReference type="NCBI Taxonomy" id="392593"/>
    <lineage>
        <taxon>Bacteria</taxon>
        <taxon>Pseudomonadati</taxon>
        <taxon>Pseudomonadota</taxon>
        <taxon>Betaproteobacteria</taxon>
        <taxon>Burkholderiales</taxon>
        <taxon>Sphaerotilaceae</taxon>
        <taxon>Inhella</taxon>
    </lineage>
</organism>
<dbReference type="Gene3D" id="1.10.10.2890">
    <property type="match status" value="1"/>
</dbReference>
<gene>
    <name evidence="2" type="ORF">HNQ51_002309</name>
</gene>
<dbReference type="RefSeq" id="WP_138854983.1">
    <property type="nucleotide sequence ID" value="NZ_CP040709.1"/>
</dbReference>
<dbReference type="OrthoDB" id="9806536at2"/>
<dbReference type="EMBL" id="JACHHO010000003">
    <property type="protein sequence ID" value="MBB5204990.1"/>
    <property type="molecule type" value="Genomic_DNA"/>
</dbReference>
<evidence type="ECO:0000259" key="1">
    <source>
        <dbReference type="Pfam" id="PF22451"/>
    </source>
</evidence>
<dbReference type="InterPro" id="IPR053953">
    <property type="entry name" value="NirdL-like_HTH"/>
</dbReference>